<evidence type="ECO:0000256" key="1">
    <source>
        <dbReference type="ARBA" id="ARBA00022723"/>
    </source>
</evidence>
<keyword evidence="1" id="KW-0479">Metal-binding</keyword>
<dbReference type="InterPro" id="IPR013700">
    <property type="entry name" value="AflR"/>
</dbReference>
<name>A0A6A6FDS5_9PEZI</name>
<dbReference type="GO" id="GO:0003677">
    <property type="term" value="F:DNA binding"/>
    <property type="evidence" value="ECO:0007669"/>
    <property type="project" value="UniProtKB-KW"/>
</dbReference>
<dbReference type="PANTHER" id="PTHR31069:SF32">
    <property type="entry name" value="ARGININE METABOLISM REGULATION PROTEIN II"/>
    <property type="match status" value="1"/>
</dbReference>
<dbReference type="GO" id="GO:0008270">
    <property type="term" value="F:zinc ion binding"/>
    <property type="evidence" value="ECO:0007669"/>
    <property type="project" value="InterPro"/>
</dbReference>
<sequence>MATPKKIKCGKQRPRCARCVSKGLDTCHYSVSMRIGRPPRNRTEPVSGDSRMEDSAPSPSGNNNIEQEWPVRNDDMLFGDFGWTLGPDEIMATAEDIFDTHFSLDEDLVIVDTKSGIAAGSLQFVPPAPRMIPQPSPAAGGRRALSARRDELDHDSSPAYSDCLTSIVQLLDDMHVRNPLCSDGAELQHRPRTRSIDMVLMRNRAAVSTLAKAVDCPCFLAQGCIHLASYLLLSAVISGYAAILKSGDIIDGKAARASSIADNVTPRPMYVGSYELDEAAQRGIHGRIVLTELKTHLEPLLERLPKFRLSLTDEAGRAANGTSMPDLVTSATALEGQECVLREQLRSLVSAASQIP</sequence>
<evidence type="ECO:0000256" key="3">
    <source>
        <dbReference type="ARBA" id="ARBA00023125"/>
    </source>
</evidence>
<feature type="domain" description="Aflatoxin regulatory protein" evidence="8">
    <location>
        <begin position="161"/>
        <end position="248"/>
    </location>
</feature>
<dbReference type="Proteomes" id="UP000799539">
    <property type="component" value="Unassembled WGS sequence"/>
</dbReference>
<evidence type="ECO:0000256" key="2">
    <source>
        <dbReference type="ARBA" id="ARBA00023015"/>
    </source>
</evidence>
<evidence type="ECO:0000313" key="9">
    <source>
        <dbReference type="EMBL" id="KAF2211544.1"/>
    </source>
</evidence>
<dbReference type="GO" id="GO:0045122">
    <property type="term" value="P:aflatoxin biosynthetic process"/>
    <property type="evidence" value="ECO:0007669"/>
    <property type="project" value="InterPro"/>
</dbReference>
<dbReference type="InterPro" id="IPR001138">
    <property type="entry name" value="Zn2Cys6_DnaBD"/>
</dbReference>
<feature type="compositionally biased region" description="Polar residues" evidence="6">
    <location>
        <begin position="57"/>
        <end position="66"/>
    </location>
</feature>
<reference evidence="9" key="1">
    <citation type="journal article" date="2020" name="Stud. Mycol.">
        <title>101 Dothideomycetes genomes: a test case for predicting lifestyles and emergence of pathogens.</title>
        <authorList>
            <person name="Haridas S."/>
            <person name="Albert R."/>
            <person name="Binder M."/>
            <person name="Bloem J."/>
            <person name="Labutti K."/>
            <person name="Salamov A."/>
            <person name="Andreopoulos B."/>
            <person name="Baker S."/>
            <person name="Barry K."/>
            <person name="Bills G."/>
            <person name="Bluhm B."/>
            <person name="Cannon C."/>
            <person name="Castanera R."/>
            <person name="Culley D."/>
            <person name="Daum C."/>
            <person name="Ezra D."/>
            <person name="Gonzalez J."/>
            <person name="Henrissat B."/>
            <person name="Kuo A."/>
            <person name="Liang C."/>
            <person name="Lipzen A."/>
            <person name="Lutzoni F."/>
            <person name="Magnuson J."/>
            <person name="Mondo S."/>
            <person name="Nolan M."/>
            <person name="Ohm R."/>
            <person name="Pangilinan J."/>
            <person name="Park H.-J."/>
            <person name="Ramirez L."/>
            <person name="Alfaro M."/>
            <person name="Sun H."/>
            <person name="Tritt A."/>
            <person name="Yoshinaga Y."/>
            <person name="Zwiers L.-H."/>
            <person name="Turgeon B."/>
            <person name="Goodwin S."/>
            <person name="Spatafora J."/>
            <person name="Crous P."/>
            <person name="Grigoriev I."/>
        </authorList>
    </citation>
    <scope>NUCLEOTIDE SEQUENCE</scope>
    <source>
        <strain evidence="9">SCOH1-5</strain>
    </source>
</reference>
<evidence type="ECO:0000259" key="7">
    <source>
        <dbReference type="Pfam" id="PF00172"/>
    </source>
</evidence>
<keyword evidence="10" id="KW-1185">Reference proteome</keyword>
<gene>
    <name evidence="9" type="ORF">CERZMDRAFT_85332</name>
</gene>
<evidence type="ECO:0000256" key="4">
    <source>
        <dbReference type="ARBA" id="ARBA00023163"/>
    </source>
</evidence>
<accession>A0A6A6FDS5</accession>
<evidence type="ECO:0000256" key="5">
    <source>
        <dbReference type="ARBA" id="ARBA00023242"/>
    </source>
</evidence>
<feature type="region of interest" description="Disordered" evidence="6">
    <location>
        <begin position="128"/>
        <end position="155"/>
    </location>
</feature>
<keyword evidence="4" id="KW-0804">Transcription</keyword>
<evidence type="ECO:0000256" key="6">
    <source>
        <dbReference type="SAM" id="MobiDB-lite"/>
    </source>
</evidence>
<proteinExistence type="predicted"/>
<keyword evidence="3" id="KW-0238">DNA-binding</keyword>
<evidence type="ECO:0000259" key="8">
    <source>
        <dbReference type="Pfam" id="PF08493"/>
    </source>
</evidence>
<evidence type="ECO:0000313" key="10">
    <source>
        <dbReference type="Proteomes" id="UP000799539"/>
    </source>
</evidence>
<feature type="domain" description="Zn(2)-C6 fungal-type" evidence="7">
    <location>
        <begin position="5"/>
        <end position="32"/>
    </location>
</feature>
<organism evidence="9 10">
    <name type="scientific">Cercospora zeae-maydis SCOH1-5</name>
    <dbReference type="NCBI Taxonomy" id="717836"/>
    <lineage>
        <taxon>Eukaryota</taxon>
        <taxon>Fungi</taxon>
        <taxon>Dikarya</taxon>
        <taxon>Ascomycota</taxon>
        <taxon>Pezizomycotina</taxon>
        <taxon>Dothideomycetes</taxon>
        <taxon>Dothideomycetidae</taxon>
        <taxon>Mycosphaerellales</taxon>
        <taxon>Mycosphaerellaceae</taxon>
        <taxon>Cercospora</taxon>
    </lineage>
</organism>
<dbReference type="PANTHER" id="PTHR31069">
    <property type="entry name" value="OLEATE-ACTIVATED TRANSCRIPTION FACTOR 1-RELATED"/>
    <property type="match status" value="1"/>
</dbReference>
<dbReference type="EMBL" id="ML992676">
    <property type="protein sequence ID" value="KAF2211544.1"/>
    <property type="molecule type" value="Genomic_DNA"/>
</dbReference>
<keyword evidence="2" id="KW-0805">Transcription regulation</keyword>
<dbReference type="Pfam" id="PF00172">
    <property type="entry name" value="Zn_clus"/>
    <property type="match status" value="1"/>
</dbReference>
<dbReference type="Gene3D" id="4.10.240.10">
    <property type="entry name" value="Zn(2)-C6 fungal-type DNA-binding domain"/>
    <property type="match status" value="1"/>
</dbReference>
<dbReference type="AlphaFoldDB" id="A0A6A6FDS5"/>
<feature type="region of interest" description="Disordered" evidence="6">
    <location>
        <begin position="34"/>
        <end position="67"/>
    </location>
</feature>
<dbReference type="InterPro" id="IPR036864">
    <property type="entry name" value="Zn2-C6_fun-type_DNA-bd_sf"/>
</dbReference>
<dbReference type="GO" id="GO:0000981">
    <property type="term" value="F:DNA-binding transcription factor activity, RNA polymerase II-specific"/>
    <property type="evidence" value="ECO:0007669"/>
    <property type="project" value="InterPro"/>
</dbReference>
<dbReference type="Pfam" id="PF08493">
    <property type="entry name" value="AflR"/>
    <property type="match status" value="1"/>
</dbReference>
<protein>
    <recommendedName>
        <fullName evidence="11">Zn(2)-C6 fungal-type domain-containing protein</fullName>
    </recommendedName>
</protein>
<dbReference type="CDD" id="cd00067">
    <property type="entry name" value="GAL4"/>
    <property type="match status" value="1"/>
</dbReference>
<dbReference type="InterPro" id="IPR050675">
    <property type="entry name" value="OAF3"/>
</dbReference>
<dbReference type="GO" id="GO:0005634">
    <property type="term" value="C:nucleus"/>
    <property type="evidence" value="ECO:0007669"/>
    <property type="project" value="InterPro"/>
</dbReference>
<keyword evidence="5" id="KW-0539">Nucleus</keyword>
<evidence type="ECO:0008006" key="11">
    <source>
        <dbReference type="Google" id="ProtNLM"/>
    </source>
</evidence>
<dbReference type="OrthoDB" id="2328572at2759"/>